<feature type="region of interest" description="Disordered" evidence="1">
    <location>
        <begin position="736"/>
        <end position="954"/>
    </location>
</feature>
<feature type="region of interest" description="Disordered" evidence="1">
    <location>
        <begin position="1"/>
        <end position="641"/>
    </location>
</feature>
<organism evidence="2 3">
    <name type="scientific">Truncatella angustata</name>
    <dbReference type="NCBI Taxonomy" id="152316"/>
    <lineage>
        <taxon>Eukaryota</taxon>
        <taxon>Fungi</taxon>
        <taxon>Dikarya</taxon>
        <taxon>Ascomycota</taxon>
        <taxon>Pezizomycotina</taxon>
        <taxon>Sordariomycetes</taxon>
        <taxon>Xylariomycetidae</taxon>
        <taxon>Amphisphaeriales</taxon>
        <taxon>Sporocadaceae</taxon>
        <taxon>Truncatella</taxon>
    </lineage>
</organism>
<accession>A0A9P9A202</accession>
<dbReference type="EMBL" id="JAGPXC010000001">
    <property type="protein sequence ID" value="KAH6658892.1"/>
    <property type="molecule type" value="Genomic_DNA"/>
</dbReference>
<reference evidence="2" key="1">
    <citation type="journal article" date="2021" name="Nat. Commun.">
        <title>Genetic determinants of endophytism in the Arabidopsis root mycobiome.</title>
        <authorList>
            <person name="Mesny F."/>
            <person name="Miyauchi S."/>
            <person name="Thiergart T."/>
            <person name="Pickel B."/>
            <person name="Atanasova L."/>
            <person name="Karlsson M."/>
            <person name="Huettel B."/>
            <person name="Barry K.W."/>
            <person name="Haridas S."/>
            <person name="Chen C."/>
            <person name="Bauer D."/>
            <person name="Andreopoulos W."/>
            <person name="Pangilinan J."/>
            <person name="LaButti K."/>
            <person name="Riley R."/>
            <person name="Lipzen A."/>
            <person name="Clum A."/>
            <person name="Drula E."/>
            <person name="Henrissat B."/>
            <person name="Kohler A."/>
            <person name="Grigoriev I.V."/>
            <person name="Martin F.M."/>
            <person name="Hacquard S."/>
        </authorList>
    </citation>
    <scope>NUCLEOTIDE SEQUENCE</scope>
    <source>
        <strain evidence="2">MPI-SDFR-AT-0073</strain>
    </source>
</reference>
<feature type="compositionally biased region" description="Basic and acidic residues" evidence="1">
    <location>
        <begin position="777"/>
        <end position="786"/>
    </location>
</feature>
<keyword evidence="3" id="KW-1185">Reference proteome</keyword>
<feature type="compositionally biased region" description="Polar residues" evidence="1">
    <location>
        <begin position="818"/>
        <end position="839"/>
    </location>
</feature>
<feature type="compositionally biased region" description="Polar residues" evidence="1">
    <location>
        <begin position="102"/>
        <end position="135"/>
    </location>
</feature>
<feature type="compositionally biased region" description="Low complexity" evidence="1">
    <location>
        <begin position="407"/>
        <end position="419"/>
    </location>
</feature>
<feature type="compositionally biased region" description="Polar residues" evidence="1">
    <location>
        <begin position="600"/>
        <end position="626"/>
    </location>
</feature>
<dbReference type="Proteomes" id="UP000758603">
    <property type="component" value="Unassembled WGS sequence"/>
</dbReference>
<evidence type="ECO:0000313" key="3">
    <source>
        <dbReference type="Proteomes" id="UP000758603"/>
    </source>
</evidence>
<feature type="compositionally biased region" description="Basic and acidic residues" evidence="1">
    <location>
        <begin position="363"/>
        <end position="372"/>
    </location>
</feature>
<feature type="compositionally biased region" description="Polar residues" evidence="1">
    <location>
        <begin position="690"/>
        <end position="711"/>
    </location>
</feature>
<sequence length="990" mass="99106">MSSLGDKIKSVLGGGHSTDAEKDVEHRTPGAYPEESDVHGGVDQPRVGTKPIPSSGERDLGGTLQDPGLITGPSEHNTESSTNNKLHKKDDPRGNASYPAHDTSSSGLGHSHNEPSSGLKQVEHSSTNPYSSTHPSSHHDNTLPLRDLGGDRSGQRTQGLTGSSTGTTGTSSGLTGAHTGTTGSSGLTGTGNTQSGSHSGTGAGPAAGARVATAGALAGHGGDHNKVGNGGVKSEITSEEPYWGDLPQGAGVYNGVTGHGSGENTSGQHRAVPRTGDASEASRIGKSGESRAPQSIGVHNAFAGYGSNRDDHTNIGSGNQREFPLNSGSVHGGATGTAVSSGTIGQREGDIGPHNGVANAIDPRVDSDHDGSRSTGGTSGISGTGLTSGTSGRRDGDNSHRDRHLGEAGALGAGAAAYGAHEHHEQSIGADYDAQRAVPHGASTTHQPKSGLDSTSNQPHNTSTGGGLLHRHKDQTKPATQAQTPSRHHEHSGVLGLLHRNKEPKDVDEQVHDKSNFTTHHGETPISTLTGAPGATQTASHTTSSGLGKESGSGYDATRSGPDDSHTGRNLAGLGAAAGAGYGASQLGHHHNEPQASGHYGSTTSSGQTPVSQHSAVPGSHATTVAGQPHPLSGDSSTHTSRDIAGASAAAGAGYGASQLGNHHNEPSVGQHGSSLPQGGQAGTSHGLAGTTSHASEAASTYSQESAYSQDHPSHTGRNLAGAGAIAAGAGYGVSRLAQHHNEPSIGQRDSSLQGNSGQREGGTGLHNSRAANALDPRLDSDRDGSRTAGNTTSTSGSGLGTYNKLSDGTASGVAVPTSGQTTSAYNNQAGTTSNSTGNPAGDSYNHLSSGTPSGVQLDKQPHSARAAIQSPTSDTSEIQSSHHGSGTAAGLGAGVAGLHSGKYAHDATSSPKRDNYGRDANTAGAPLATDRSGTQQVTGLREAGTSAGLGSGAAATLGSKFGPGYNVTHKCTKCGEDNDISAYFKDLKQ</sequence>
<evidence type="ECO:0008006" key="4">
    <source>
        <dbReference type="Google" id="ProtNLM"/>
    </source>
</evidence>
<evidence type="ECO:0000256" key="1">
    <source>
        <dbReference type="SAM" id="MobiDB-lite"/>
    </source>
</evidence>
<proteinExistence type="predicted"/>
<feature type="compositionally biased region" description="Low complexity" evidence="1">
    <location>
        <begin position="155"/>
        <end position="197"/>
    </location>
</feature>
<protein>
    <recommendedName>
        <fullName evidence="4">Cell surface protein</fullName>
    </recommendedName>
</protein>
<feature type="compositionally biased region" description="Basic and acidic residues" evidence="1">
    <location>
        <begin position="18"/>
        <end position="28"/>
    </location>
</feature>
<gene>
    <name evidence="2" type="ORF">BKA67DRAFT_652171</name>
</gene>
<feature type="compositionally biased region" description="Low complexity" evidence="1">
    <location>
        <begin position="944"/>
        <end position="954"/>
    </location>
</feature>
<feature type="compositionally biased region" description="Polar residues" evidence="1">
    <location>
        <begin position="442"/>
        <end position="463"/>
    </location>
</feature>
<feature type="compositionally biased region" description="Basic and acidic residues" evidence="1">
    <location>
        <begin position="500"/>
        <end position="523"/>
    </location>
</feature>
<feature type="compositionally biased region" description="Polar residues" evidence="1">
    <location>
        <begin position="870"/>
        <end position="880"/>
    </location>
</feature>
<dbReference type="RefSeq" id="XP_045963023.1">
    <property type="nucleotide sequence ID" value="XM_046106108.1"/>
</dbReference>
<feature type="compositionally biased region" description="Polar residues" evidence="1">
    <location>
        <begin position="748"/>
        <end position="759"/>
    </location>
</feature>
<name>A0A9P9A202_9PEZI</name>
<feature type="compositionally biased region" description="Basic and acidic residues" evidence="1">
    <location>
        <begin position="392"/>
        <end position="406"/>
    </location>
</feature>
<feature type="compositionally biased region" description="Low complexity" evidence="1">
    <location>
        <begin position="206"/>
        <end position="217"/>
    </location>
</feature>
<feature type="compositionally biased region" description="Low complexity" evidence="1">
    <location>
        <begin position="787"/>
        <end position="797"/>
    </location>
</feature>
<evidence type="ECO:0000313" key="2">
    <source>
        <dbReference type="EMBL" id="KAH6658892.1"/>
    </source>
</evidence>
<feature type="compositionally biased region" description="Low complexity" evidence="1">
    <location>
        <begin position="336"/>
        <end position="345"/>
    </location>
</feature>
<dbReference type="AlphaFoldDB" id="A0A9P9A202"/>
<feature type="region of interest" description="Disordered" evidence="1">
    <location>
        <begin position="655"/>
        <end position="720"/>
    </location>
</feature>
<comment type="caution">
    <text evidence="2">The sequence shown here is derived from an EMBL/GenBank/DDBJ whole genome shotgun (WGS) entry which is preliminary data.</text>
</comment>
<feature type="compositionally biased region" description="Polar residues" evidence="1">
    <location>
        <begin position="525"/>
        <end position="546"/>
    </location>
</feature>
<feature type="compositionally biased region" description="Polar residues" evidence="1">
    <location>
        <begin position="846"/>
        <end position="855"/>
    </location>
</feature>
<dbReference type="OrthoDB" id="5244599at2759"/>
<dbReference type="GeneID" id="70134999"/>